<name>A0AA97A769_9EURY</name>
<dbReference type="SUPFAM" id="SSF51126">
    <property type="entry name" value="Pectin lyase-like"/>
    <property type="match status" value="1"/>
</dbReference>
<keyword evidence="4" id="KW-1185">Reference proteome</keyword>
<reference evidence="3 4" key="1">
    <citation type="submission" date="2023-07" db="EMBL/GenBank/DDBJ databases">
        <title>Closed genome sequence of Methanimicrococcus sp. Es2.</title>
        <authorList>
            <person name="Protasov E."/>
            <person name="Platt K."/>
            <person name="Reeh H."/>
            <person name="Poehlein A."/>
            <person name="Daniel R."/>
            <person name="Brune A."/>
        </authorList>
    </citation>
    <scope>NUCLEOTIDE SEQUENCE [LARGE SCALE GENOMIC DNA]</scope>
    <source>
        <strain evidence="3 4">Es2</strain>
    </source>
</reference>
<dbReference type="AlphaFoldDB" id="A0AA97A769"/>
<dbReference type="InterPro" id="IPR011050">
    <property type="entry name" value="Pectin_lyase_fold/virulence"/>
</dbReference>
<feature type="transmembrane region" description="Helical" evidence="1">
    <location>
        <begin position="620"/>
        <end position="639"/>
    </location>
</feature>
<dbReference type="KEGG" id="mees:MmiEs2_01470"/>
<evidence type="ECO:0000256" key="1">
    <source>
        <dbReference type="SAM" id="Phobius"/>
    </source>
</evidence>
<evidence type="ECO:0000313" key="4">
    <source>
        <dbReference type="Proteomes" id="UP001302662"/>
    </source>
</evidence>
<evidence type="ECO:0000313" key="3">
    <source>
        <dbReference type="EMBL" id="WNY27968.1"/>
    </source>
</evidence>
<protein>
    <recommendedName>
        <fullName evidence="2">GLUG domain-containing protein</fullName>
    </recommendedName>
</protein>
<dbReference type="EMBL" id="CP131062">
    <property type="protein sequence ID" value="WNY27968.1"/>
    <property type="molecule type" value="Genomic_DNA"/>
</dbReference>
<proteinExistence type="predicted"/>
<keyword evidence="1" id="KW-0472">Membrane</keyword>
<organism evidence="3 4">
    <name type="scientific">Methanimicrococcus stummii</name>
    <dbReference type="NCBI Taxonomy" id="3028294"/>
    <lineage>
        <taxon>Archaea</taxon>
        <taxon>Methanobacteriati</taxon>
        <taxon>Methanobacteriota</taxon>
        <taxon>Stenosarchaea group</taxon>
        <taxon>Methanomicrobia</taxon>
        <taxon>Methanosarcinales</taxon>
        <taxon>Methanosarcinaceae</taxon>
        <taxon>Methanimicrococcus</taxon>
    </lineage>
</organism>
<dbReference type="Gene3D" id="2.160.20.110">
    <property type="match status" value="2"/>
</dbReference>
<accession>A0AA97A769</accession>
<sequence>MKKQGTRIFFVIITIMAAILLTGTAAAAITETSTNSYLISDKDDLLAFKAHYDALTTANKRNSSYTIDSGFTTVDLKDDTWEPVLNFRGKFEGNNIVIQNLTIEKNADRYVGFFGTTRDNASIKNMTFVNATITGKNLTGILIGDHGGNLTVENCHASGTVTTAENYAGGLIGSADYDSNANGGLWIKNCTTNVEVKAGTTHAGGIAGNLVGSKPKVINCQTFGNVTALSSYAGGIAGETGAEINNCSAAGNIKGYNYVGGIAGGTRSVIYWVDPGPQPVTVPPKIINCYSTGDITAEGTDAGGLVGRYYHTATNSQGDISYSYATGNVTAAGAAAGLVGNALHNVTIRKSFALNEFVNGSAVNRTVWTTDSNVIRSDLFAWEGIETNGTFGTEPSYVTLVRSVKIWDIFDNVKSGWYDAGWSDTEWKINDGNENYKLPIHFHEEFRDSGVDASHLIPFVIDTPAIDQSGANAEADFIVYWIGESEMSWDKKLAYSLTNDPLTATVIPASFKIMVGNGDVYNSSIDTTGFSEGDTYYVWGMTYDSVLDMTFFSDPATFIIGSGGSGNNNEKGNSGSSKNNAVVVEKEENMGQPEDESEQEIEEGYEELEENVPTLPESSVSWLFIFFIIGIAIAVYCFNERREQEEDQS</sequence>
<evidence type="ECO:0000259" key="2">
    <source>
        <dbReference type="Pfam" id="PF07581"/>
    </source>
</evidence>
<feature type="domain" description="GLUG" evidence="2">
    <location>
        <begin position="300"/>
        <end position="330"/>
    </location>
</feature>
<dbReference type="Proteomes" id="UP001302662">
    <property type="component" value="Chromosome"/>
</dbReference>
<dbReference type="Pfam" id="PF07581">
    <property type="entry name" value="Glug"/>
    <property type="match status" value="1"/>
</dbReference>
<keyword evidence="1" id="KW-0812">Transmembrane</keyword>
<gene>
    <name evidence="3" type="ORF">MmiEs2_01470</name>
</gene>
<keyword evidence="1" id="KW-1133">Transmembrane helix</keyword>
<dbReference type="InterPro" id="IPR011493">
    <property type="entry name" value="GLUG"/>
</dbReference>